<evidence type="ECO:0000313" key="2">
    <source>
        <dbReference type="Proteomes" id="UP000288102"/>
    </source>
</evidence>
<comment type="caution">
    <text evidence="1">The sequence shown here is derived from an EMBL/GenBank/DDBJ whole genome shotgun (WGS) entry which is preliminary data.</text>
</comment>
<protein>
    <submittedName>
        <fullName evidence="1">Uncharacterized protein</fullName>
    </submittedName>
</protein>
<accession>A0A434A0S3</accession>
<name>A0A434A0S3_9FLAO</name>
<sequence length="110" mass="12767">MERELPIINIERTDFLVDVIKEELKEKANIQNVVGINKMYYVGDGYSFDYDPKFKNHFEHQFSKSFGAFRTKGELLDGILSCETDKGSSILRKIIWVILILETFCELAIV</sequence>
<gene>
    <name evidence="1" type="ORF">D0817_23420</name>
</gene>
<dbReference type="RefSeq" id="WP_127340707.1">
    <property type="nucleotide sequence ID" value="NZ_QWDM01000022.1"/>
</dbReference>
<evidence type="ECO:0000313" key="1">
    <source>
        <dbReference type="EMBL" id="RUT67966.1"/>
    </source>
</evidence>
<dbReference type="EMBL" id="QWDM01000022">
    <property type="protein sequence ID" value="RUT67966.1"/>
    <property type="molecule type" value="Genomic_DNA"/>
</dbReference>
<dbReference type="AlphaFoldDB" id="A0A434A0S3"/>
<proteinExistence type="predicted"/>
<keyword evidence="2" id="KW-1185">Reference proteome</keyword>
<dbReference type="Proteomes" id="UP000288102">
    <property type="component" value="Unassembled WGS sequence"/>
</dbReference>
<organism evidence="1 2">
    <name type="scientific">Flavobacterium cupreum</name>
    <dbReference type="NCBI Taxonomy" id="2133766"/>
    <lineage>
        <taxon>Bacteria</taxon>
        <taxon>Pseudomonadati</taxon>
        <taxon>Bacteroidota</taxon>
        <taxon>Flavobacteriia</taxon>
        <taxon>Flavobacteriales</taxon>
        <taxon>Flavobacteriaceae</taxon>
        <taxon>Flavobacterium</taxon>
    </lineage>
</organism>
<dbReference type="OrthoDB" id="771660at2"/>
<reference evidence="2" key="1">
    <citation type="journal article" date="2019" name="Syst. Appl. Microbiol.">
        <title>Flavobacterium circumlabens sp. nov. and Flavobacterium cupreum sp. nov., two psychrotrophic species isolated from Antarctic environmental samples.</title>
        <authorList>
            <person name="Kralova S."/>
            <person name="Busse H.-J."/>
            <person name="Svec P."/>
            <person name="Maslanova I."/>
            <person name="Stankova E."/>
            <person name="Bartak M."/>
            <person name="Sedlacek I."/>
        </authorList>
    </citation>
    <scope>NUCLEOTIDE SEQUENCE [LARGE SCALE GENOMIC DNA]</scope>
    <source>
        <strain evidence="2">CCM 8825</strain>
    </source>
</reference>